<keyword evidence="1" id="KW-1133">Transmembrane helix</keyword>
<comment type="caution">
    <text evidence="3">The sequence shown here is derived from an EMBL/GenBank/DDBJ whole genome shotgun (WGS) entry which is preliminary data.</text>
</comment>
<keyword evidence="2" id="KW-0732">Signal</keyword>
<keyword evidence="1" id="KW-0472">Membrane</keyword>
<evidence type="ECO:0000313" key="3">
    <source>
        <dbReference type="EMBL" id="OGG71819.1"/>
    </source>
</evidence>
<keyword evidence="1" id="KW-0812">Transmembrane</keyword>
<feature type="chain" id="PRO_5009524131" evidence="2">
    <location>
        <begin position="22"/>
        <end position="130"/>
    </location>
</feature>
<reference evidence="3 4" key="1">
    <citation type="journal article" date="2016" name="Nat. Commun.">
        <title>Thousands of microbial genomes shed light on interconnected biogeochemical processes in an aquifer system.</title>
        <authorList>
            <person name="Anantharaman K."/>
            <person name="Brown C.T."/>
            <person name="Hug L.A."/>
            <person name="Sharon I."/>
            <person name="Castelle C.J."/>
            <person name="Probst A.J."/>
            <person name="Thomas B.C."/>
            <person name="Singh A."/>
            <person name="Wilkins M.J."/>
            <person name="Karaoz U."/>
            <person name="Brodie E.L."/>
            <person name="Williams K.H."/>
            <person name="Hubbard S.S."/>
            <person name="Banfield J.F."/>
        </authorList>
    </citation>
    <scope>NUCLEOTIDE SEQUENCE [LARGE SCALE GENOMIC DNA]</scope>
</reference>
<evidence type="ECO:0000313" key="4">
    <source>
        <dbReference type="Proteomes" id="UP000179115"/>
    </source>
</evidence>
<feature type="signal peptide" evidence="2">
    <location>
        <begin position="1"/>
        <end position="21"/>
    </location>
</feature>
<evidence type="ECO:0000256" key="2">
    <source>
        <dbReference type="SAM" id="SignalP"/>
    </source>
</evidence>
<gene>
    <name evidence="3" type="ORF">A3A35_02770</name>
</gene>
<name>A0A1F6EDR4_9BACT</name>
<dbReference type="EMBL" id="MFLV01000009">
    <property type="protein sequence ID" value="OGG71819.1"/>
    <property type="molecule type" value="Genomic_DNA"/>
</dbReference>
<accession>A0A1F6EDR4</accession>
<protein>
    <submittedName>
        <fullName evidence="3">Uncharacterized protein</fullName>
    </submittedName>
</protein>
<proteinExistence type="predicted"/>
<evidence type="ECO:0000256" key="1">
    <source>
        <dbReference type="SAM" id="Phobius"/>
    </source>
</evidence>
<sequence length="130" mass="14119">MKRLCFSVLSMLCGLAILATATGVIADIHPDNVFQLVLYVIGAISLVTSINYAIEAGATGKIASEVDFPLDSDVLWEVLASEVREKTVYAILQSPSGKVIARKFQGDAKLPPFFTRKDKEFVGFKKPEPA</sequence>
<organism evidence="3 4">
    <name type="scientific">Candidatus Kaiserbacteria bacterium RIFCSPLOWO2_01_FULL_51_21</name>
    <dbReference type="NCBI Taxonomy" id="1798508"/>
    <lineage>
        <taxon>Bacteria</taxon>
        <taxon>Candidatus Kaiseribacteriota</taxon>
    </lineage>
</organism>
<dbReference type="Proteomes" id="UP000179115">
    <property type="component" value="Unassembled WGS sequence"/>
</dbReference>
<dbReference type="AlphaFoldDB" id="A0A1F6EDR4"/>
<feature type="transmembrane region" description="Helical" evidence="1">
    <location>
        <begin position="36"/>
        <end position="54"/>
    </location>
</feature>